<organism evidence="1 2">
    <name type="scientific">Araneus ventricosus</name>
    <name type="common">Orbweaver spider</name>
    <name type="synonym">Epeira ventricosa</name>
    <dbReference type="NCBI Taxonomy" id="182803"/>
    <lineage>
        <taxon>Eukaryota</taxon>
        <taxon>Metazoa</taxon>
        <taxon>Ecdysozoa</taxon>
        <taxon>Arthropoda</taxon>
        <taxon>Chelicerata</taxon>
        <taxon>Arachnida</taxon>
        <taxon>Araneae</taxon>
        <taxon>Araneomorphae</taxon>
        <taxon>Entelegynae</taxon>
        <taxon>Araneoidea</taxon>
        <taxon>Araneidae</taxon>
        <taxon>Araneus</taxon>
    </lineage>
</organism>
<sequence length="87" mass="9808">MAGPARSPDLNPIEHVWDMLERYITCWCRKAPSTSSNRPYYRNGHYCHNKRSATLLSACLAVAGPPTEKNQFYGLGTISVFAITFTR</sequence>
<evidence type="ECO:0008006" key="3">
    <source>
        <dbReference type="Google" id="ProtNLM"/>
    </source>
</evidence>
<dbReference type="Gene3D" id="3.30.420.10">
    <property type="entry name" value="Ribonuclease H-like superfamily/Ribonuclease H"/>
    <property type="match status" value="1"/>
</dbReference>
<evidence type="ECO:0000313" key="1">
    <source>
        <dbReference type="EMBL" id="GBL99051.1"/>
    </source>
</evidence>
<comment type="caution">
    <text evidence="1">The sequence shown here is derived from an EMBL/GenBank/DDBJ whole genome shotgun (WGS) entry which is preliminary data.</text>
</comment>
<dbReference type="AlphaFoldDB" id="A0A4Y2C3L6"/>
<dbReference type="OrthoDB" id="4843387at2759"/>
<evidence type="ECO:0000313" key="2">
    <source>
        <dbReference type="Proteomes" id="UP000499080"/>
    </source>
</evidence>
<gene>
    <name evidence="1" type="ORF">AVEN_227553_1</name>
</gene>
<keyword evidence="2" id="KW-1185">Reference proteome</keyword>
<reference evidence="1 2" key="1">
    <citation type="journal article" date="2019" name="Sci. Rep.">
        <title>Orb-weaving spider Araneus ventricosus genome elucidates the spidroin gene catalogue.</title>
        <authorList>
            <person name="Kono N."/>
            <person name="Nakamura H."/>
            <person name="Ohtoshi R."/>
            <person name="Moran D.A.P."/>
            <person name="Shinohara A."/>
            <person name="Yoshida Y."/>
            <person name="Fujiwara M."/>
            <person name="Mori M."/>
            <person name="Tomita M."/>
            <person name="Arakawa K."/>
        </authorList>
    </citation>
    <scope>NUCLEOTIDE SEQUENCE [LARGE SCALE GENOMIC DNA]</scope>
</reference>
<dbReference type="InterPro" id="IPR036397">
    <property type="entry name" value="RNaseH_sf"/>
</dbReference>
<dbReference type="Proteomes" id="UP000499080">
    <property type="component" value="Unassembled WGS sequence"/>
</dbReference>
<name>A0A4Y2C3L6_ARAVE</name>
<proteinExistence type="predicted"/>
<dbReference type="GO" id="GO:0003676">
    <property type="term" value="F:nucleic acid binding"/>
    <property type="evidence" value="ECO:0007669"/>
    <property type="project" value="InterPro"/>
</dbReference>
<accession>A0A4Y2C3L6</accession>
<protein>
    <recommendedName>
        <fullName evidence="3">Tc1-like transposase DDE domain-containing protein</fullName>
    </recommendedName>
</protein>
<dbReference type="EMBL" id="BGPR01000144">
    <property type="protein sequence ID" value="GBL99051.1"/>
    <property type="molecule type" value="Genomic_DNA"/>
</dbReference>